<sequence length="235" mass="24904">RAPQVASPSMTRGAAEARPGVNPPLLTEWIPTVKLPGTEPGQPFAQGLASVALTVNGELLTRLEGLLAVQGQVTFQPEMKRFRGRPTDKPFGEGVQGMVRARGQGTLHLAPSEGRQLVAVELDEESVYLRDACVFAFEEPVVFENGRVPSDLAPDLDLVHLRGQGRVLLSLTGALRSVPVSMDAPVSVPLAHLVGWLGNLTPRVVPLLQSASGETLRCAVELGGEGFALIAVGVR</sequence>
<accession>A0A3A8QDS5</accession>
<protein>
    <recommendedName>
        <fullName evidence="4">AIM24 family protein</fullName>
    </recommendedName>
</protein>
<evidence type="ECO:0008006" key="4">
    <source>
        <dbReference type="Google" id="ProtNLM"/>
    </source>
</evidence>
<comment type="caution">
    <text evidence="2">The sequence shown here is derived from an EMBL/GenBank/DDBJ whole genome shotgun (WGS) entry which is preliminary data.</text>
</comment>
<organism evidence="2 3">
    <name type="scientific">Corallococcus llansteffanensis</name>
    <dbReference type="NCBI Taxonomy" id="2316731"/>
    <lineage>
        <taxon>Bacteria</taxon>
        <taxon>Pseudomonadati</taxon>
        <taxon>Myxococcota</taxon>
        <taxon>Myxococcia</taxon>
        <taxon>Myxococcales</taxon>
        <taxon>Cystobacterineae</taxon>
        <taxon>Myxococcaceae</taxon>
        <taxon>Corallococcus</taxon>
    </lineage>
</organism>
<dbReference type="Gene3D" id="3.60.160.10">
    <property type="entry name" value="Mitochondrial biogenesis AIM24"/>
    <property type="match status" value="1"/>
</dbReference>
<keyword evidence="3" id="KW-1185">Reference proteome</keyword>
<reference evidence="3" key="1">
    <citation type="submission" date="2018-09" db="EMBL/GenBank/DDBJ databases">
        <authorList>
            <person name="Livingstone P.G."/>
            <person name="Whitworth D.E."/>
        </authorList>
    </citation>
    <scope>NUCLEOTIDE SEQUENCE [LARGE SCALE GENOMIC DNA]</scope>
    <source>
        <strain evidence="3">CA051B</strain>
    </source>
</reference>
<dbReference type="PANTHER" id="PTHR38074:SF1">
    <property type="entry name" value="ALTERED INHERITANCE OF MITOCHONDRIA PROTEIN 24, MITOCHONDRIAL"/>
    <property type="match status" value="1"/>
</dbReference>
<evidence type="ECO:0000313" key="2">
    <source>
        <dbReference type="EMBL" id="RKH66278.1"/>
    </source>
</evidence>
<feature type="non-terminal residue" evidence="2">
    <location>
        <position position="1"/>
    </location>
</feature>
<dbReference type="EMBL" id="RAWB01000029">
    <property type="protein sequence ID" value="RKH66278.1"/>
    <property type="molecule type" value="Genomic_DNA"/>
</dbReference>
<name>A0A3A8QDS5_9BACT</name>
<feature type="compositionally biased region" description="Polar residues" evidence="1">
    <location>
        <begin position="1"/>
        <end position="10"/>
    </location>
</feature>
<dbReference type="InterPro" id="IPR016031">
    <property type="entry name" value="Trp_RNA-bd_attenuator-like_dom"/>
</dbReference>
<dbReference type="PANTHER" id="PTHR38074">
    <property type="entry name" value="ALTERED INHERITANCE OF MITOCHONDRIA PROTEIN 24, MITOCHONDRIAL"/>
    <property type="match status" value="1"/>
</dbReference>
<dbReference type="RefSeq" id="WP_208722919.1">
    <property type="nucleotide sequence ID" value="NZ_RAWB01000029.1"/>
</dbReference>
<gene>
    <name evidence="2" type="ORF">D7V93_04730</name>
</gene>
<evidence type="ECO:0000313" key="3">
    <source>
        <dbReference type="Proteomes" id="UP000272888"/>
    </source>
</evidence>
<dbReference type="SUPFAM" id="SSF51219">
    <property type="entry name" value="TRAP-like"/>
    <property type="match status" value="1"/>
</dbReference>
<dbReference type="Proteomes" id="UP000272888">
    <property type="component" value="Unassembled WGS sequence"/>
</dbReference>
<evidence type="ECO:0000256" key="1">
    <source>
        <dbReference type="SAM" id="MobiDB-lite"/>
    </source>
</evidence>
<proteinExistence type="predicted"/>
<dbReference type="Pfam" id="PF01987">
    <property type="entry name" value="AIM24"/>
    <property type="match status" value="1"/>
</dbReference>
<dbReference type="InterPro" id="IPR002838">
    <property type="entry name" value="AIM24"/>
</dbReference>
<feature type="region of interest" description="Disordered" evidence="1">
    <location>
        <begin position="1"/>
        <end position="23"/>
    </location>
</feature>
<dbReference type="AlphaFoldDB" id="A0A3A8QDS5"/>
<dbReference type="InterPro" id="IPR036983">
    <property type="entry name" value="AIM24_sf"/>
</dbReference>